<comment type="caution">
    <text evidence="1">The sequence shown here is derived from an EMBL/GenBank/DDBJ whole genome shotgun (WGS) entry which is preliminary data.</text>
</comment>
<dbReference type="EMBL" id="JAROKS010000011">
    <property type="protein sequence ID" value="KAK1799736.1"/>
    <property type="molecule type" value="Genomic_DNA"/>
</dbReference>
<dbReference type="AlphaFoldDB" id="A0AAD8ZKD6"/>
<sequence length="19" mass="2207">LQWVHGPEQDVDVGIWIDT</sequence>
<evidence type="ECO:0000313" key="2">
    <source>
        <dbReference type="Proteomes" id="UP001239994"/>
    </source>
</evidence>
<dbReference type="Proteomes" id="UP001239994">
    <property type="component" value="Unassembled WGS sequence"/>
</dbReference>
<proteinExistence type="predicted"/>
<accession>A0AAD8ZKD6</accession>
<organism evidence="1 2">
    <name type="scientific">Electrophorus voltai</name>
    <dbReference type="NCBI Taxonomy" id="2609070"/>
    <lineage>
        <taxon>Eukaryota</taxon>
        <taxon>Metazoa</taxon>
        <taxon>Chordata</taxon>
        <taxon>Craniata</taxon>
        <taxon>Vertebrata</taxon>
        <taxon>Euteleostomi</taxon>
        <taxon>Actinopterygii</taxon>
        <taxon>Neopterygii</taxon>
        <taxon>Teleostei</taxon>
        <taxon>Ostariophysi</taxon>
        <taxon>Gymnotiformes</taxon>
        <taxon>Gymnotoidei</taxon>
        <taxon>Gymnotidae</taxon>
        <taxon>Electrophorus</taxon>
    </lineage>
</organism>
<name>A0AAD8ZKD6_9TELE</name>
<protein>
    <submittedName>
        <fullName evidence="1">Uncharacterized protein</fullName>
    </submittedName>
</protein>
<feature type="non-terminal residue" evidence="1">
    <location>
        <position position="1"/>
    </location>
</feature>
<gene>
    <name evidence="1" type="ORF">P4O66_006275</name>
</gene>
<evidence type="ECO:0000313" key="1">
    <source>
        <dbReference type="EMBL" id="KAK1799736.1"/>
    </source>
</evidence>
<reference evidence="1" key="1">
    <citation type="submission" date="2023-03" db="EMBL/GenBank/DDBJ databases">
        <title>Electrophorus voltai genome.</title>
        <authorList>
            <person name="Bian C."/>
        </authorList>
    </citation>
    <scope>NUCLEOTIDE SEQUENCE</scope>
    <source>
        <strain evidence="1">CB-2022</strain>
        <tissue evidence="1">Muscle</tissue>
    </source>
</reference>
<keyword evidence="2" id="KW-1185">Reference proteome</keyword>